<feature type="region of interest" description="Disordered" evidence="2">
    <location>
        <begin position="65"/>
        <end position="132"/>
    </location>
</feature>
<dbReference type="EMBL" id="CAJNOR010007017">
    <property type="protein sequence ID" value="CAF1608822.1"/>
    <property type="molecule type" value="Genomic_DNA"/>
</dbReference>
<dbReference type="InterPro" id="IPR047113">
    <property type="entry name" value="PA2G4/ARX1"/>
</dbReference>
<evidence type="ECO:0000313" key="6">
    <source>
        <dbReference type="Proteomes" id="UP000663852"/>
    </source>
</evidence>
<comment type="similarity">
    <text evidence="1">Belongs to the peptidase M24 family.</text>
</comment>
<protein>
    <submittedName>
        <fullName evidence="3">Uncharacterized protein</fullName>
    </submittedName>
</protein>
<dbReference type="PANTHER" id="PTHR10804">
    <property type="entry name" value="PROTEASE FAMILY M24 METHIONYL AMINOPEPTIDASE, AMINOPEPTIDASE P"/>
    <property type="match status" value="1"/>
</dbReference>
<evidence type="ECO:0000256" key="2">
    <source>
        <dbReference type="SAM" id="MobiDB-lite"/>
    </source>
</evidence>
<name>A0A815W301_ADIRI</name>
<keyword evidence="5" id="KW-1185">Reference proteome</keyword>
<feature type="compositionally biased region" description="Basic residues" evidence="2">
    <location>
        <begin position="73"/>
        <end position="84"/>
    </location>
</feature>
<dbReference type="AlphaFoldDB" id="A0A815W301"/>
<sequence length="132" mass="14756">MGVIECAKHDLVKPYPVYPEKEGIFVAEFKFTGLLMPSEQMKITGLPIDLDLYESEYQITDSDIKQLLTSSTQKKKNKKKKKKGTGNSGMGESNIETMDALEDDGDEDFEDESEQPVKKTTSQKAKPAKSES</sequence>
<dbReference type="Proteomes" id="UP000663828">
    <property type="component" value="Unassembled WGS sequence"/>
</dbReference>
<evidence type="ECO:0000313" key="4">
    <source>
        <dbReference type="EMBL" id="CAF1608822.1"/>
    </source>
</evidence>
<dbReference type="OrthoDB" id="5876363at2759"/>
<dbReference type="PANTHER" id="PTHR10804:SF11">
    <property type="entry name" value="PROLIFERATION-ASSOCIATED PROTEIN 2G4"/>
    <property type="match status" value="1"/>
</dbReference>
<accession>A0A815W301</accession>
<dbReference type="Proteomes" id="UP000663852">
    <property type="component" value="Unassembled WGS sequence"/>
</dbReference>
<dbReference type="InterPro" id="IPR036005">
    <property type="entry name" value="Creatinase/aminopeptidase-like"/>
</dbReference>
<comment type="caution">
    <text evidence="3">The sequence shown here is derived from an EMBL/GenBank/DDBJ whole genome shotgun (WGS) entry which is preliminary data.</text>
</comment>
<reference evidence="3" key="1">
    <citation type="submission" date="2021-02" db="EMBL/GenBank/DDBJ databases">
        <authorList>
            <person name="Nowell W R."/>
        </authorList>
    </citation>
    <scope>NUCLEOTIDE SEQUENCE</scope>
</reference>
<proteinExistence type="inferred from homology"/>
<evidence type="ECO:0000313" key="3">
    <source>
        <dbReference type="EMBL" id="CAF1542692.1"/>
    </source>
</evidence>
<gene>
    <name evidence="3" type="ORF">EDS130_LOCUS45437</name>
    <name evidence="4" type="ORF">XAT740_LOCUS48638</name>
</gene>
<evidence type="ECO:0000313" key="5">
    <source>
        <dbReference type="Proteomes" id="UP000663828"/>
    </source>
</evidence>
<evidence type="ECO:0000256" key="1">
    <source>
        <dbReference type="ARBA" id="ARBA00007319"/>
    </source>
</evidence>
<dbReference type="EMBL" id="CAJNOJ010001106">
    <property type="protein sequence ID" value="CAF1542692.1"/>
    <property type="molecule type" value="Genomic_DNA"/>
</dbReference>
<feature type="compositionally biased region" description="Acidic residues" evidence="2">
    <location>
        <begin position="99"/>
        <end position="114"/>
    </location>
</feature>
<organism evidence="3 6">
    <name type="scientific">Adineta ricciae</name>
    <name type="common">Rotifer</name>
    <dbReference type="NCBI Taxonomy" id="249248"/>
    <lineage>
        <taxon>Eukaryota</taxon>
        <taxon>Metazoa</taxon>
        <taxon>Spiralia</taxon>
        <taxon>Gnathifera</taxon>
        <taxon>Rotifera</taxon>
        <taxon>Eurotatoria</taxon>
        <taxon>Bdelloidea</taxon>
        <taxon>Adinetida</taxon>
        <taxon>Adinetidae</taxon>
        <taxon>Adineta</taxon>
    </lineage>
</organism>
<dbReference type="Gene3D" id="3.90.230.10">
    <property type="entry name" value="Creatinase/methionine aminopeptidase superfamily"/>
    <property type="match status" value="1"/>
</dbReference>